<keyword evidence="1" id="KW-0614">Plasmid</keyword>
<reference evidence="1 2" key="1">
    <citation type="submission" date="2013-10" db="EMBL/GenBank/DDBJ databases">
        <title>Draft genomes and the virulence plasmids of Sd1617 vaccine constructs: WRSd3 and WRSd5.</title>
        <authorList>
            <person name="Aksomboon Vongsawan A."/>
            <person name="Venkatesan M.M."/>
            <person name="Vaisvil B."/>
            <person name="Emel G."/>
            <person name="Kepatral V."/>
            <person name="Sethabutr O."/>
            <person name="Serichantalergs O."/>
            <person name="Mason C."/>
        </authorList>
    </citation>
    <scope>NUCLEOTIDE SEQUENCE [LARGE SCALE GENOMIC DNA]</scope>
    <source>
        <strain evidence="1 2">WRSd3</strain>
        <plasmid evidence="1">unnamed</plasmid>
    </source>
</reference>
<accession>A0A090NV98</accession>
<dbReference type="AlphaFoldDB" id="A0A090NV98"/>
<name>A0A090NV98_SHIDY</name>
<evidence type="ECO:0000313" key="2">
    <source>
        <dbReference type="Proteomes" id="UP000017944"/>
    </source>
</evidence>
<sequence length="47" mass="5357">MFPAKYTIWSLKKAVVRSVVVNWIIRGKSASFSRKGILSYSNIHSDD</sequence>
<protein>
    <submittedName>
        <fullName evidence="1">Uncharacterized protein</fullName>
    </submittedName>
</protein>
<dbReference type="Proteomes" id="UP000017944">
    <property type="component" value="Unassembled WGS sequence"/>
</dbReference>
<comment type="caution">
    <text evidence="1">The sequence shown here is derived from an EMBL/GenBank/DDBJ whole genome shotgun (WGS) entry which is preliminary data.</text>
</comment>
<organism evidence="1 2">
    <name type="scientific">Shigella dysenteriae WRSd3</name>
    <dbReference type="NCBI Taxonomy" id="1401327"/>
    <lineage>
        <taxon>Bacteria</taxon>
        <taxon>Pseudomonadati</taxon>
        <taxon>Pseudomonadota</taxon>
        <taxon>Gammaproteobacteria</taxon>
        <taxon>Enterobacterales</taxon>
        <taxon>Enterobacteriaceae</taxon>
        <taxon>Shigella</taxon>
    </lineage>
</organism>
<dbReference type="EMBL" id="AXUT01000778">
    <property type="protein sequence ID" value="ESU75898.1"/>
    <property type="molecule type" value="Genomic_DNA"/>
</dbReference>
<evidence type="ECO:0000313" key="1">
    <source>
        <dbReference type="EMBL" id="ESU75898.1"/>
    </source>
</evidence>
<geneLocation type="plasmid" evidence="1">
    <name>unnamed</name>
</geneLocation>
<gene>
    <name evidence="1" type="ORF">WRSd3_p00050</name>
</gene>
<proteinExistence type="predicted"/>